<dbReference type="Pfam" id="PF00753">
    <property type="entry name" value="Lactamase_B"/>
    <property type="match status" value="1"/>
</dbReference>
<organism evidence="5 6">
    <name type="scientific">Dyella jejuensis</name>
    <dbReference type="NCBI Taxonomy" id="1432009"/>
    <lineage>
        <taxon>Bacteria</taxon>
        <taxon>Pseudomonadati</taxon>
        <taxon>Pseudomonadota</taxon>
        <taxon>Gammaproteobacteria</taxon>
        <taxon>Lysobacterales</taxon>
        <taxon>Rhodanobacteraceae</taxon>
        <taxon>Dyella</taxon>
    </lineage>
</organism>
<evidence type="ECO:0000313" key="5">
    <source>
        <dbReference type="EMBL" id="MFK2901578.1"/>
    </source>
</evidence>
<dbReference type="SUPFAM" id="SSF56281">
    <property type="entry name" value="Metallo-hydrolase/oxidoreductase"/>
    <property type="match status" value="1"/>
</dbReference>
<keyword evidence="2" id="KW-0472">Membrane</keyword>
<dbReference type="Proteomes" id="UP001620461">
    <property type="component" value="Unassembled WGS sequence"/>
</dbReference>
<dbReference type="PANTHER" id="PTHR42951">
    <property type="entry name" value="METALLO-BETA-LACTAMASE DOMAIN-CONTAINING"/>
    <property type="match status" value="1"/>
</dbReference>
<keyword evidence="2" id="KW-1133">Transmembrane helix</keyword>
<feature type="domain" description="Metallo-beta-lactamase" evidence="4">
    <location>
        <begin position="70"/>
        <end position="238"/>
    </location>
</feature>
<dbReference type="Gene3D" id="3.60.15.10">
    <property type="entry name" value="Ribonuclease Z/Hydroxyacylglutathione hydrolase-like"/>
    <property type="match status" value="1"/>
</dbReference>
<dbReference type="RefSeq" id="WP_404548382.1">
    <property type="nucleotide sequence ID" value="NZ_JADIKJ010000016.1"/>
</dbReference>
<evidence type="ECO:0000313" key="6">
    <source>
        <dbReference type="Proteomes" id="UP001620461"/>
    </source>
</evidence>
<proteinExistence type="inferred from homology"/>
<protein>
    <submittedName>
        <fullName evidence="5">MBL fold metallo-hydrolase</fullName>
    </submittedName>
</protein>
<evidence type="ECO:0000256" key="1">
    <source>
        <dbReference type="ARBA" id="ARBA00005250"/>
    </source>
</evidence>
<feature type="transmembrane region" description="Helical" evidence="2">
    <location>
        <begin position="297"/>
        <end position="319"/>
    </location>
</feature>
<dbReference type="PANTHER" id="PTHR42951:SF4">
    <property type="entry name" value="ACYL-COENZYME A THIOESTERASE MBLAC2"/>
    <property type="match status" value="1"/>
</dbReference>
<keyword evidence="6" id="KW-1185">Reference proteome</keyword>
<dbReference type="EMBL" id="JADIKJ010000016">
    <property type="protein sequence ID" value="MFK2901578.1"/>
    <property type="molecule type" value="Genomic_DNA"/>
</dbReference>
<gene>
    <name evidence="5" type="ORF">ISP15_14645</name>
</gene>
<feature type="signal peptide" evidence="3">
    <location>
        <begin position="1"/>
        <end position="22"/>
    </location>
</feature>
<keyword evidence="2" id="KW-0812">Transmembrane</keyword>
<dbReference type="SMART" id="SM00849">
    <property type="entry name" value="Lactamase_B"/>
    <property type="match status" value="1"/>
</dbReference>
<accession>A0ABW8JKE6</accession>
<evidence type="ECO:0000256" key="3">
    <source>
        <dbReference type="SAM" id="SignalP"/>
    </source>
</evidence>
<dbReference type="InterPro" id="IPR050855">
    <property type="entry name" value="NDM-1-like"/>
</dbReference>
<dbReference type="InterPro" id="IPR001279">
    <property type="entry name" value="Metallo-B-lactamas"/>
</dbReference>
<comment type="caution">
    <text evidence="5">The sequence shown here is derived from an EMBL/GenBank/DDBJ whole genome shotgun (WGS) entry which is preliminary data.</text>
</comment>
<feature type="chain" id="PRO_5045381060" evidence="3">
    <location>
        <begin position="23"/>
        <end position="331"/>
    </location>
</feature>
<evidence type="ECO:0000256" key="2">
    <source>
        <dbReference type="SAM" id="Phobius"/>
    </source>
</evidence>
<evidence type="ECO:0000259" key="4">
    <source>
        <dbReference type="SMART" id="SM00849"/>
    </source>
</evidence>
<comment type="similarity">
    <text evidence="1">Belongs to the metallo-beta-lactamase superfamily. Class-B beta-lactamase family.</text>
</comment>
<dbReference type="InterPro" id="IPR036866">
    <property type="entry name" value="RibonucZ/Hydroxyglut_hydro"/>
</dbReference>
<keyword evidence="3" id="KW-0732">Signal</keyword>
<reference evidence="5 6" key="1">
    <citation type="submission" date="2020-10" db="EMBL/GenBank/DDBJ databases">
        <title>Phylogeny of dyella-like bacteria.</title>
        <authorList>
            <person name="Fu J."/>
        </authorList>
    </citation>
    <scope>NUCLEOTIDE SEQUENCE [LARGE SCALE GENOMIC DNA]</scope>
    <source>
        <strain evidence="5 6">JP1</strain>
    </source>
</reference>
<name>A0ABW8JKE6_9GAMM</name>
<sequence>MNLIRSLWVMAALSTFCVPAIADPVPRPIDIHWNQGAADCRKTPQPPLQVFQYDPQTYILRESPCATFEAPFMYVLIGTDRALMIDTGDVADPTLMPLARTVMGLLPGQGAAKLPLLVVHTHGHLDHRAGDPQFQALPNVQVVGTDLQHVKQYFGFNHWPDGVDHIDLGHRVVDVIPTPGHYPSHVSYYDRNTALFFSGDFFMPARLIIDNTAEDIASAKRVAEFIRNRPVTYVLGGHIEVDANGDTFDFGSTYHPNEHVLQLDKQDLMGLPAIVGQFNGFYNQRGMYVMMNQYRVLAAQLAALLLIVAGVVVMIWRFVRHRRRRRRAMGN</sequence>